<evidence type="ECO:0000313" key="1">
    <source>
        <dbReference type="EMBL" id="CAG8800573.1"/>
    </source>
</evidence>
<proteinExistence type="predicted"/>
<organism evidence="1 2">
    <name type="scientific">Gigaspora margarita</name>
    <dbReference type="NCBI Taxonomy" id="4874"/>
    <lineage>
        <taxon>Eukaryota</taxon>
        <taxon>Fungi</taxon>
        <taxon>Fungi incertae sedis</taxon>
        <taxon>Mucoromycota</taxon>
        <taxon>Glomeromycotina</taxon>
        <taxon>Glomeromycetes</taxon>
        <taxon>Diversisporales</taxon>
        <taxon>Gigasporaceae</taxon>
        <taxon>Gigaspora</taxon>
    </lineage>
</organism>
<feature type="non-terminal residue" evidence="1">
    <location>
        <position position="77"/>
    </location>
</feature>
<gene>
    <name evidence="1" type="ORF">GMARGA_LOCUS22995</name>
</gene>
<keyword evidence="2" id="KW-1185">Reference proteome</keyword>
<reference evidence="1 2" key="1">
    <citation type="submission" date="2021-06" db="EMBL/GenBank/DDBJ databases">
        <authorList>
            <person name="Kallberg Y."/>
            <person name="Tangrot J."/>
            <person name="Rosling A."/>
        </authorList>
    </citation>
    <scope>NUCLEOTIDE SEQUENCE [LARGE SCALE GENOMIC DNA]</scope>
    <source>
        <strain evidence="1 2">120-4 pot B 10/14</strain>
    </source>
</reference>
<dbReference type="Proteomes" id="UP000789901">
    <property type="component" value="Unassembled WGS sequence"/>
</dbReference>
<evidence type="ECO:0000313" key="2">
    <source>
        <dbReference type="Proteomes" id="UP000789901"/>
    </source>
</evidence>
<sequence length="77" mass="9565">MKRIYELIKDKNLLDTVLLKEDQEQMIQAIRILLEWKEVILEIKYKELMENKEQVELYTTEFEGYRCQIYFPIYENN</sequence>
<comment type="caution">
    <text evidence="1">The sequence shown here is derived from an EMBL/GenBank/DDBJ whole genome shotgun (WGS) entry which is preliminary data.</text>
</comment>
<accession>A0ABN7VUY5</accession>
<dbReference type="EMBL" id="CAJVQB010022871">
    <property type="protein sequence ID" value="CAG8800573.1"/>
    <property type="molecule type" value="Genomic_DNA"/>
</dbReference>
<name>A0ABN7VUY5_GIGMA</name>
<protein>
    <submittedName>
        <fullName evidence="1">17960_t:CDS:1</fullName>
    </submittedName>
</protein>